<dbReference type="InterPro" id="IPR042099">
    <property type="entry name" value="ANL_N_sf"/>
</dbReference>
<dbReference type="Pfam" id="PF00501">
    <property type="entry name" value="AMP-binding"/>
    <property type="match status" value="1"/>
</dbReference>
<dbReference type="SUPFAM" id="SSF52777">
    <property type="entry name" value="CoA-dependent acyltransferases"/>
    <property type="match status" value="2"/>
</dbReference>
<dbReference type="PANTHER" id="PTHR45527">
    <property type="entry name" value="NONRIBOSOMAL PEPTIDE SYNTHETASE"/>
    <property type="match status" value="1"/>
</dbReference>
<dbReference type="SUPFAM" id="SSF56801">
    <property type="entry name" value="Acetyl-CoA synthetase-like"/>
    <property type="match status" value="1"/>
</dbReference>
<evidence type="ECO:0000256" key="5">
    <source>
        <dbReference type="SAM" id="MobiDB-lite"/>
    </source>
</evidence>
<dbReference type="SMART" id="SM00823">
    <property type="entry name" value="PKS_PP"/>
    <property type="match status" value="1"/>
</dbReference>
<dbReference type="AlphaFoldDB" id="A0A1V4D9P2"/>
<dbReference type="GO" id="GO:0008610">
    <property type="term" value="P:lipid biosynthetic process"/>
    <property type="evidence" value="ECO:0007669"/>
    <property type="project" value="UniProtKB-ARBA"/>
</dbReference>
<feature type="domain" description="Carrier" evidence="6">
    <location>
        <begin position="971"/>
        <end position="1046"/>
    </location>
</feature>
<dbReference type="CDD" id="cd19531">
    <property type="entry name" value="LCL_NRPS-like"/>
    <property type="match status" value="1"/>
</dbReference>
<dbReference type="InterPro" id="IPR000873">
    <property type="entry name" value="AMP-dep_synth/lig_dom"/>
</dbReference>
<reference evidence="7" key="1">
    <citation type="submission" date="2016-12" db="EMBL/GenBank/DDBJ databases">
        <title>Genome sequence of Streptomyces antioxidans MUSC 164.</title>
        <authorList>
            <person name="Lee L.-H."/>
            <person name="Ser H.-L."/>
        </authorList>
    </citation>
    <scope>NUCLEOTIDE SEQUENCE [LARGE SCALE GENOMIC DNA]</scope>
    <source>
        <strain evidence="7">MUSC 164</strain>
    </source>
</reference>
<dbReference type="InterPro" id="IPR020806">
    <property type="entry name" value="PKS_PP-bd"/>
</dbReference>
<dbReference type="NCBIfam" id="TIGR01733">
    <property type="entry name" value="AA-adenyl-dom"/>
    <property type="match status" value="1"/>
</dbReference>
<dbReference type="FunFam" id="2.30.38.10:FF:000001">
    <property type="entry name" value="Non-ribosomal peptide synthetase PvdI"/>
    <property type="match status" value="1"/>
</dbReference>
<dbReference type="GO" id="GO:0072330">
    <property type="term" value="P:monocarboxylic acid biosynthetic process"/>
    <property type="evidence" value="ECO:0007669"/>
    <property type="project" value="UniProtKB-ARBA"/>
</dbReference>
<dbReference type="InterPro" id="IPR036736">
    <property type="entry name" value="ACP-like_sf"/>
</dbReference>
<accession>A0A1V4D9P2</accession>
<dbReference type="GO" id="GO:0003824">
    <property type="term" value="F:catalytic activity"/>
    <property type="evidence" value="ECO:0007669"/>
    <property type="project" value="InterPro"/>
</dbReference>
<dbReference type="FunFam" id="3.40.50.12780:FF:000012">
    <property type="entry name" value="Non-ribosomal peptide synthetase"/>
    <property type="match status" value="1"/>
</dbReference>
<feature type="region of interest" description="Disordered" evidence="5">
    <location>
        <begin position="199"/>
        <end position="221"/>
    </location>
</feature>
<dbReference type="FunFam" id="1.10.1200.10:FF:000016">
    <property type="entry name" value="Non-ribosomal peptide synthase"/>
    <property type="match status" value="1"/>
</dbReference>
<dbReference type="InterPro" id="IPR025110">
    <property type="entry name" value="AMP-bd_C"/>
</dbReference>
<dbReference type="Proteomes" id="UP000033615">
    <property type="component" value="Unassembled WGS sequence"/>
</dbReference>
<name>A0A1V4D9P2_9ACTN</name>
<evidence type="ECO:0000313" key="8">
    <source>
        <dbReference type="Proteomes" id="UP000033615"/>
    </source>
</evidence>
<comment type="caution">
    <text evidence="7">The sequence shown here is derived from an EMBL/GenBank/DDBJ whole genome shotgun (WGS) entry which is preliminary data.</text>
</comment>
<organism evidence="7 8">
    <name type="scientific">Streptomyces antioxidans</name>
    <dbReference type="NCBI Taxonomy" id="1507734"/>
    <lineage>
        <taxon>Bacteria</taxon>
        <taxon>Bacillati</taxon>
        <taxon>Actinomycetota</taxon>
        <taxon>Actinomycetes</taxon>
        <taxon>Kitasatosporales</taxon>
        <taxon>Streptomycetaceae</taxon>
        <taxon>Streptomyces</taxon>
    </lineage>
</organism>
<dbReference type="Gene3D" id="3.30.300.30">
    <property type="match status" value="1"/>
</dbReference>
<evidence type="ECO:0000259" key="6">
    <source>
        <dbReference type="PROSITE" id="PS50075"/>
    </source>
</evidence>
<dbReference type="CDD" id="cd17643">
    <property type="entry name" value="A_NRPS_Cytc1-like"/>
    <property type="match status" value="1"/>
</dbReference>
<dbReference type="Gene3D" id="3.30.559.30">
    <property type="entry name" value="Nonribosomal peptide synthetase, condensation domain"/>
    <property type="match status" value="1"/>
</dbReference>
<evidence type="ECO:0000256" key="4">
    <source>
        <dbReference type="ARBA" id="ARBA00022553"/>
    </source>
</evidence>
<keyword evidence="3" id="KW-0596">Phosphopantetheine</keyword>
<dbReference type="PANTHER" id="PTHR45527:SF1">
    <property type="entry name" value="FATTY ACID SYNTHASE"/>
    <property type="match status" value="1"/>
</dbReference>
<dbReference type="Gene3D" id="3.40.50.1820">
    <property type="entry name" value="alpha/beta hydrolase"/>
    <property type="match status" value="1"/>
</dbReference>
<dbReference type="OrthoDB" id="2472181at2"/>
<proteinExistence type="inferred from homology"/>
<keyword evidence="4" id="KW-0597">Phosphoprotein</keyword>
<dbReference type="FunFam" id="3.40.50.980:FF:000001">
    <property type="entry name" value="Non-ribosomal peptide synthetase"/>
    <property type="match status" value="1"/>
</dbReference>
<dbReference type="InterPro" id="IPR023213">
    <property type="entry name" value="CAT-like_dom_sf"/>
</dbReference>
<feature type="compositionally biased region" description="Basic and acidic residues" evidence="5">
    <location>
        <begin position="207"/>
        <end position="221"/>
    </location>
</feature>
<evidence type="ECO:0000256" key="1">
    <source>
        <dbReference type="ARBA" id="ARBA00001957"/>
    </source>
</evidence>
<protein>
    <submittedName>
        <fullName evidence="7">Non-ribosomal peptide synthetase</fullName>
    </submittedName>
</protein>
<dbReference type="GO" id="GO:0043041">
    <property type="term" value="P:amino acid activation for nonribosomal peptide biosynthetic process"/>
    <property type="evidence" value="ECO:0007669"/>
    <property type="project" value="TreeGrafter"/>
</dbReference>
<dbReference type="GO" id="GO:0044550">
    <property type="term" value="P:secondary metabolite biosynthetic process"/>
    <property type="evidence" value="ECO:0007669"/>
    <property type="project" value="TreeGrafter"/>
</dbReference>
<gene>
    <name evidence="7" type="ORF">VT50_0207580</name>
</gene>
<dbReference type="GO" id="GO:0017000">
    <property type="term" value="P:antibiotic biosynthetic process"/>
    <property type="evidence" value="ECO:0007669"/>
    <property type="project" value="UniProtKB-ARBA"/>
</dbReference>
<dbReference type="SUPFAM" id="SSF47336">
    <property type="entry name" value="ACP-like"/>
    <property type="match status" value="1"/>
</dbReference>
<dbReference type="InterPro" id="IPR029058">
    <property type="entry name" value="AB_hydrolase_fold"/>
</dbReference>
<dbReference type="InterPro" id="IPR009081">
    <property type="entry name" value="PP-bd_ACP"/>
</dbReference>
<dbReference type="Pfam" id="PF00550">
    <property type="entry name" value="PP-binding"/>
    <property type="match status" value="1"/>
</dbReference>
<dbReference type="InterPro" id="IPR010071">
    <property type="entry name" value="AA_adenyl_dom"/>
</dbReference>
<dbReference type="GO" id="GO:0031177">
    <property type="term" value="F:phosphopantetheine binding"/>
    <property type="evidence" value="ECO:0007669"/>
    <property type="project" value="InterPro"/>
</dbReference>
<dbReference type="PROSITE" id="PS50075">
    <property type="entry name" value="CARRIER"/>
    <property type="match status" value="1"/>
</dbReference>
<dbReference type="InterPro" id="IPR001242">
    <property type="entry name" value="Condensation_dom"/>
</dbReference>
<keyword evidence="8" id="KW-1185">Reference proteome</keyword>
<dbReference type="Pfam" id="PF13193">
    <property type="entry name" value="AMP-binding_C"/>
    <property type="match status" value="1"/>
</dbReference>
<dbReference type="Gene3D" id="3.30.559.10">
    <property type="entry name" value="Chloramphenicol acetyltransferase-like domain"/>
    <property type="match status" value="1"/>
</dbReference>
<dbReference type="Gene3D" id="3.40.50.12780">
    <property type="entry name" value="N-terminal domain of ligase-like"/>
    <property type="match status" value="1"/>
</dbReference>
<evidence type="ECO:0000256" key="3">
    <source>
        <dbReference type="ARBA" id="ARBA00022450"/>
    </source>
</evidence>
<dbReference type="EMBL" id="LAKD02000013">
    <property type="protein sequence ID" value="OPF82388.1"/>
    <property type="molecule type" value="Genomic_DNA"/>
</dbReference>
<evidence type="ECO:0000313" key="7">
    <source>
        <dbReference type="EMBL" id="OPF82388.1"/>
    </source>
</evidence>
<comment type="cofactor">
    <cofactor evidence="1">
        <name>pantetheine 4'-phosphate</name>
        <dbReference type="ChEBI" id="CHEBI:47942"/>
    </cofactor>
</comment>
<evidence type="ECO:0000256" key="2">
    <source>
        <dbReference type="ARBA" id="ARBA00006432"/>
    </source>
</evidence>
<dbReference type="Pfam" id="PF00668">
    <property type="entry name" value="Condensation"/>
    <property type="match status" value="1"/>
</dbReference>
<dbReference type="RefSeq" id="WP_053048469.1">
    <property type="nucleotide sequence ID" value="NZ_LAKD02000013.1"/>
</dbReference>
<dbReference type="InterPro" id="IPR045851">
    <property type="entry name" value="AMP-bd_C_sf"/>
</dbReference>
<comment type="similarity">
    <text evidence="2">Belongs to the ATP-dependent AMP-binding enzyme family.</text>
</comment>
<dbReference type="GO" id="GO:0005737">
    <property type="term" value="C:cytoplasm"/>
    <property type="evidence" value="ECO:0007669"/>
    <property type="project" value="TreeGrafter"/>
</dbReference>
<sequence length="1049" mass="113875">MEPFVCRTSYAQDRLWLLHQMAPDDPSYNLAWAFRITGRLDTTALVTALSAVAGRHEALRTTFRAVDGRPEQVVAPGWDFSPSVEDLTGYAPADREQVLRRRLREASRAVFDLERGPLFEPRIFRLAEEDHVLLIRLHHIVSDGGSVAVLQGDLAAAYGGAALREPPLQYADFADWQRAPEQYEEQERQLARWRDHLADAPPAPRLPADRPRGKGTEPRAGRHEFQLPAELVARLRGLARTESATLFMPMLAAFAALLARYTRQDDLVIGVPVAGRDRPGLEDVVGLFVNTLPVRVGPLAGLTFRQLLAHVRDMTLAGFDNADVPLERLVEELRPARDPDGPPFFRAMCVMHPAEPPVLSLPGLDIRREPVDPLPPPCELVLSLVPGGGGVRARLDHAAELFDDARLVRMAGHFHTLLDAASERPDEPISRLPILTEAEHTQVVHAWNRVEPSAPSGAAGACLHDLVAAWAVRTPDAEAVTDGTRRLTYAQLVEHAGRVARRLRGSGVAPDTIVGVCLDRSADLVVALLGVLMAGGAYLPLDPAHPPERLRLLLADAETKVVVTRSTLLGLLPESGCETVLLDRPDPADTEPLPAGAPGPDHLAYVIHTSGSTGRPNGVLVTHANAVRLLTSTRAWFGFGPDDVWTLFHSYAFDFSVWELWGALAHGGRVVVLSGDDVREPELLLDVVRREGVTVLNQTPTAFLQLDRADEAAGSPPLALREVILGGERCDPQTLRGWIARRGHGRPRLSNMYGITETTVHVTRHLLEPADLDGPPGSPIGVRIPDLRTYVLDERMNPVPEGTPGELFVGGPGVTRGYLGRPALTARRFLPDPYASSPGARLYRTGDLVRWRPGGRLEFLGRVDDQVMIRGHRVEPGEVEAALRAHPGVRTCAVVPYQDAADGCALAAYAVPAGEDPPGPAELRGFLARRLPGHMIPGAFVALDRLPRTANGKVDRAALPAAEVATAPSDAPRSRAEAALSDIWADVLGLDEVGVHDDFLDLGGQSLLAVRITNRVRDELGFPLTVRGLFEHPTIEELGRLIDGTGGES</sequence>